<protein>
    <submittedName>
        <fullName evidence="1">Uncharacterized protein</fullName>
    </submittedName>
</protein>
<dbReference type="Proteomes" id="UP000230178">
    <property type="component" value="Unassembled WGS sequence"/>
</dbReference>
<dbReference type="AlphaFoldDB" id="A0A2M7Z446"/>
<sequence>MKFILKGPFQNNIYNLMRKAGYHLREPQRSVKMNEVHRLQGEDKEKKEEFIFTRPPRGYPRFHLYLKVKNENLIFNLHLDQKRPIYKGAPAHSGEYEGELVEKEAERIKQFIK</sequence>
<evidence type="ECO:0000313" key="1">
    <source>
        <dbReference type="EMBL" id="PJA83905.1"/>
    </source>
</evidence>
<accession>A0A2M7Z446</accession>
<reference evidence="2" key="1">
    <citation type="submission" date="2017-09" db="EMBL/GenBank/DDBJ databases">
        <title>Depth-based differentiation of microbial function through sediment-hosted aquifers and enrichment of novel symbionts in the deep terrestrial subsurface.</title>
        <authorList>
            <person name="Probst A.J."/>
            <person name="Ladd B."/>
            <person name="Jarett J.K."/>
            <person name="Geller-Mcgrath D.E."/>
            <person name="Sieber C.M.K."/>
            <person name="Emerson J.B."/>
            <person name="Anantharaman K."/>
            <person name="Thomas B.C."/>
            <person name="Malmstrom R."/>
            <person name="Stieglmeier M."/>
            <person name="Klingl A."/>
            <person name="Woyke T."/>
            <person name="Ryan C.M."/>
            <person name="Banfield J.F."/>
        </authorList>
    </citation>
    <scope>NUCLEOTIDE SEQUENCE [LARGE SCALE GENOMIC DNA]</scope>
</reference>
<comment type="caution">
    <text evidence="1">The sequence shown here is derived from an EMBL/GenBank/DDBJ whole genome shotgun (WGS) entry which is preliminary data.</text>
</comment>
<proteinExistence type="predicted"/>
<evidence type="ECO:0000313" key="2">
    <source>
        <dbReference type="Proteomes" id="UP000230178"/>
    </source>
</evidence>
<organism evidence="1 2">
    <name type="scientific">Candidatus Nealsonbacteria bacterium CG_4_9_14_3_um_filter_37_29</name>
    <dbReference type="NCBI Taxonomy" id="1974696"/>
    <lineage>
        <taxon>Bacteria</taxon>
        <taxon>Candidatus Nealsoniibacteriota</taxon>
    </lineage>
</organism>
<dbReference type="EMBL" id="PFVS01000007">
    <property type="protein sequence ID" value="PJA83905.1"/>
    <property type="molecule type" value="Genomic_DNA"/>
</dbReference>
<gene>
    <name evidence="1" type="ORF">CO146_00270</name>
</gene>
<name>A0A2M7Z446_9BACT</name>